<dbReference type="AlphaFoldDB" id="A0A6I0D8B5"/>
<proteinExistence type="predicted"/>
<dbReference type="EMBL" id="WBWX01000050">
    <property type="protein sequence ID" value="KAB2784550.1"/>
    <property type="molecule type" value="Genomic_DNA"/>
</dbReference>
<dbReference type="Proteomes" id="UP000441102">
    <property type="component" value="Unassembled WGS sequence"/>
</dbReference>
<feature type="non-terminal residue" evidence="1">
    <location>
        <position position="1"/>
    </location>
</feature>
<sequence>DIFDKDMVRAVAEAGIWGSVRHHGLLGNAVIISDDAGQFRVGVRTRAARNRTLSLNRAGTLD</sequence>
<comment type="caution">
    <text evidence="1">The sequence shown here is derived from an EMBL/GenBank/DDBJ whole genome shotgun (WGS) entry which is preliminary data.</text>
</comment>
<organism evidence="1 2">
    <name type="scientific">Brucella anthropi</name>
    <name type="common">Ochrobactrum anthropi</name>
    <dbReference type="NCBI Taxonomy" id="529"/>
    <lineage>
        <taxon>Bacteria</taxon>
        <taxon>Pseudomonadati</taxon>
        <taxon>Pseudomonadota</taxon>
        <taxon>Alphaproteobacteria</taxon>
        <taxon>Hyphomicrobiales</taxon>
        <taxon>Brucellaceae</taxon>
        <taxon>Brucella/Ochrobactrum group</taxon>
        <taxon>Brucella</taxon>
    </lineage>
</organism>
<reference evidence="1 2" key="1">
    <citation type="submission" date="2019-09" db="EMBL/GenBank/DDBJ databases">
        <title>Taxonomic organization of the family Brucellaceae based on a phylogenomic approach.</title>
        <authorList>
            <person name="Leclercq S."/>
            <person name="Cloeckaert A."/>
            <person name="Zygmunt M.S."/>
        </authorList>
    </citation>
    <scope>NUCLEOTIDE SEQUENCE [LARGE SCALE GENOMIC DNA]</scope>
    <source>
        <strain evidence="1 2">CCUG 34461</strain>
    </source>
</reference>
<protein>
    <submittedName>
        <fullName evidence="1">Uncharacterized protein</fullName>
    </submittedName>
</protein>
<accession>A0A6I0D8B5</accession>
<gene>
    <name evidence="1" type="ORF">F9L06_26540</name>
</gene>
<name>A0A6I0D8B5_BRUAN</name>
<evidence type="ECO:0000313" key="2">
    <source>
        <dbReference type="Proteomes" id="UP000441102"/>
    </source>
</evidence>
<evidence type="ECO:0000313" key="1">
    <source>
        <dbReference type="EMBL" id="KAB2784550.1"/>
    </source>
</evidence>